<protein>
    <recommendedName>
        <fullName evidence="6">Transposable element P transposase</fullName>
    </recommendedName>
</protein>
<dbReference type="EMBL" id="GL438186">
    <property type="protein sequence ID" value="EFN69434.1"/>
    <property type="molecule type" value="Genomic_DNA"/>
</dbReference>
<dbReference type="Pfam" id="PF21788">
    <property type="entry name" value="TNP-like_GBD"/>
    <property type="match status" value="1"/>
</dbReference>
<proteinExistence type="predicted"/>
<evidence type="ECO:0000259" key="1">
    <source>
        <dbReference type="Pfam" id="PF21787"/>
    </source>
</evidence>
<feature type="domain" description="Transposable element P transposase-like RNase H C-terminal" evidence="3">
    <location>
        <begin position="372"/>
        <end position="404"/>
    </location>
</feature>
<evidence type="ECO:0000313" key="4">
    <source>
        <dbReference type="EMBL" id="EFN69434.1"/>
    </source>
</evidence>
<dbReference type="InterPro" id="IPR048367">
    <property type="entry name" value="TNP-like_RNaseH_C"/>
</dbReference>
<dbReference type="InterPro" id="IPR048365">
    <property type="entry name" value="TNP-like_RNaseH_N"/>
</dbReference>
<evidence type="ECO:0008006" key="6">
    <source>
        <dbReference type="Google" id="ProtNLM"/>
    </source>
</evidence>
<evidence type="ECO:0000259" key="3">
    <source>
        <dbReference type="Pfam" id="PF21789"/>
    </source>
</evidence>
<feature type="non-terminal residue" evidence="4">
    <location>
        <position position="1"/>
    </location>
</feature>
<gene>
    <name evidence="4" type="ORF">EAG_03194</name>
</gene>
<accession>E2AAV3</accession>
<dbReference type="Pfam" id="PF21787">
    <property type="entry name" value="TNP-like_RNaseH_N"/>
    <property type="match status" value="1"/>
</dbReference>
<organism evidence="5">
    <name type="scientific">Camponotus floridanus</name>
    <name type="common">Florida carpenter ant</name>
    <dbReference type="NCBI Taxonomy" id="104421"/>
    <lineage>
        <taxon>Eukaryota</taxon>
        <taxon>Metazoa</taxon>
        <taxon>Ecdysozoa</taxon>
        <taxon>Arthropoda</taxon>
        <taxon>Hexapoda</taxon>
        <taxon>Insecta</taxon>
        <taxon>Pterygota</taxon>
        <taxon>Neoptera</taxon>
        <taxon>Endopterygota</taxon>
        <taxon>Hymenoptera</taxon>
        <taxon>Apocrita</taxon>
        <taxon>Aculeata</taxon>
        <taxon>Formicoidea</taxon>
        <taxon>Formicidae</taxon>
        <taxon>Formicinae</taxon>
        <taxon>Camponotus</taxon>
    </lineage>
</organism>
<dbReference type="Pfam" id="PF21789">
    <property type="entry name" value="TNP-like_RNaseH_C"/>
    <property type="match status" value="1"/>
</dbReference>
<dbReference type="OMA" id="PKMKVKF"/>
<feature type="domain" description="Transposable element P transposase-like GTP-binding insertion" evidence="2">
    <location>
        <begin position="203"/>
        <end position="297"/>
    </location>
</feature>
<dbReference type="STRING" id="104421.E2AAV3"/>
<sequence length="466" mass="54381">RYYTIEDKIFCLGIYRRSRSCYNFISKFLLFPSFNTLNTQLNRIPIDTGCNHIILKYLTLSASKMDLKDLYVVLAWDEMAIKPALTYDVKNDKIIGFEDWGMRRTRKFADHAILFHIRCLASGRKMPIGYGFCNSTTSSIQLSRCVKTWLTFLQRCGFRPKATVCDQGAANIAAINSLILETRAQHFRYNRQECIVPLYDYVHLQKGVRNNLLDKYLLLNKDAKLSERKSQCASWDHIKEAYEIDRKCFQHRRKMKKLTDNHIFPHLIPKMKVKFAVQILSHTVADFIDILLSLNKDGLSSIITQDSKHLTFWQEALCKLRNMEFVEKKSYKSLRRNKPKCLINWRQAIQGAKCLWKMLQEYGFTTLNLKYLNQDAVENFFSQIRNHGHQNNNPTPYLFGTSFKALLTCNLTSKHSISANCKEDKEEFSSLLNLLRIEEIESEKDDTKDDTVECEETAIPHTDIDI</sequence>
<dbReference type="InParanoid" id="E2AAV3"/>
<keyword evidence="5" id="KW-1185">Reference proteome</keyword>
<feature type="non-terminal residue" evidence="4">
    <location>
        <position position="466"/>
    </location>
</feature>
<evidence type="ECO:0000259" key="2">
    <source>
        <dbReference type="Pfam" id="PF21788"/>
    </source>
</evidence>
<evidence type="ECO:0000313" key="5">
    <source>
        <dbReference type="Proteomes" id="UP000000311"/>
    </source>
</evidence>
<dbReference type="Proteomes" id="UP000000311">
    <property type="component" value="Unassembled WGS sequence"/>
</dbReference>
<reference evidence="4 5" key="1">
    <citation type="journal article" date="2010" name="Science">
        <title>Genomic comparison of the ants Camponotus floridanus and Harpegnathos saltator.</title>
        <authorList>
            <person name="Bonasio R."/>
            <person name="Zhang G."/>
            <person name="Ye C."/>
            <person name="Mutti N.S."/>
            <person name="Fang X."/>
            <person name="Qin N."/>
            <person name="Donahue G."/>
            <person name="Yang P."/>
            <person name="Li Q."/>
            <person name="Li C."/>
            <person name="Zhang P."/>
            <person name="Huang Z."/>
            <person name="Berger S.L."/>
            <person name="Reinberg D."/>
            <person name="Wang J."/>
            <person name="Liebig J."/>
        </authorList>
    </citation>
    <scope>NUCLEOTIDE SEQUENCE [LARGE SCALE GENOMIC DNA]</scope>
    <source>
        <strain evidence="5">C129</strain>
    </source>
</reference>
<name>E2AAV3_CAMFO</name>
<feature type="domain" description="Transposable element P transposase-like RNase H" evidence="1">
    <location>
        <begin position="47"/>
        <end position="178"/>
    </location>
</feature>
<dbReference type="AlphaFoldDB" id="E2AAV3"/>
<dbReference type="InterPro" id="IPR048366">
    <property type="entry name" value="TNP-like_GBD"/>
</dbReference>